<accession>A0AA86PYR3</accession>
<dbReference type="EMBL" id="CAXDID020000239">
    <property type="protein sequence ID" value="CAL6062380.1"/>
    <property type="molecule type" value="Genomic_DNA"/>
</dbReference>
<dbReference type="EMBL" id="CAXDID020000883">
    <property type="protein sequence ID" value="CAL6115468.1"/>
    <property type="molecule type" value="Genomic_DNA"/>
</dbReference>
<dbReference type="EMBL" id="CATOUU010000775">
    <property type="protein sequence ID" value="CAI9947331.1"/>
    <property type="molecule type" value="Genomic_DNA"/>
</dbReference>
<comment type="caution">
    <text evidence="2">The sequence shown here is derived from an EMBL/GenBank/DDBJ whole genome shotgun (WGS) entry which is preliminary data.</text>
</comment>
<reference evidence="3 5" key="2">
    <citation type="submission" date="2024-07" db="EMBL/GenBank/DDBJ databases">
        <authorList>
            <person name="Akdeniz Z."/>
        </authorList>
    </citation>
    <scope>NUCLEOTIDE SEQUENCE [LARGE SCALE GENOMIC DNA]</scope>
</reference>
<sequence>MKQYSTSSTTNCLCRSVNKIYAPLPFMWKDDFGRHLRTFLEQTHRLHAATDTEAYRGLVAIQNKHGMWGRIGDICGASEKNAHDFFHNTWSKRFCDSFEAHKAQMTEQLRRLVQEGVDKSEALTAVIGGLQQEHPGQNFHLISLRQLLTHSYDRMAARQQAPRQPRVQRERRQEVQIRQKQVLPRQWNMDTDDLIAELAKLL</sequence>
<evidence type="ECO:0000313" key="1">
    <source>
        <dbReference type="EMBL" id="CAI9936012.1"/>
    </source>
</evidence>
<evidence type="ECO:0000313" key="2">
    <source>
        <dbReference type="EMBL" id="CAI9947331.1"/>
    </source>
</evidence>
<evidence type="ECO:0000313" key="4">
    <source>
        <dbReference type="EMBL" id="CAL6115468.1"/>
    </source>
</evidence>
<dbReference type="AlphaFoldDB" id="A0AA86PYR3"/>
<gene>
    <name evidence="1" type="ORF">HINF_LOCUS23657</name>
    <name evidence="2" type="ORF">HINF_LOCUS34976</name>
    <name evidence="3" type="ORF">HINF_LOCUS50159</name>
    <name evidence="4" type="ORF">HINF_LOCUS78639</name>
</gene>
<dbReference type="EMBL" id="CATOUU010000628">
    <property type="protein sequence ID" value="CAI9936012.1"/>
    <property type="molecule type" value="Genomic_DNA"/>
</dbReference>
<proteinExistence type="predicted"/>
<evidence type="ECO:0000313" key="3">
    <source>
        <dbReference type="EMBL" id="CAL6062380.1"/>
    </source>
</evidence>
<dbReference type="Proteomes" id="UP001642409">
    <property type="component" value="Unassembled WGS sequence"/>
</dbReference>
<keyword evidence="5" id="KW-1185">Reference proteome</keyword>
<reference evidence="2" key="1">
    <citation type="submission" date="2023-06" db="EMBL/GenBank/DDBJ databases">
        <authorList>
            <person name="Kurt Z."/>
        </authorList>
    </citation>
    <scope>NUCLEOTIDE SEQUENCE</scope>
</reference>
<evidence type="ECO:0000313" key="5">
    <source>
        <dbReference type="Proteomes" id="UP001642409"/>
    </source>
</evidence>
<name>A0AA86PYR3_9EUKA</name>
<organism evidence="2">
    <name type="scientific">Hexamita inflata</name>
    <dbReference type="NCBI Taxonomy" id="28002"/>
    <lineage>
        <taxon>Eukaryota</taxon>
        <taxon>Metamonada</taxon>
        <taxon>Diplomonadida</taxon>
        <taxon>Hexamitidae</taxon>
        <taxon>Hexamitinae</taxon>
        <taxon>Hexamita</taxon>
    </lineage>
</organism>
<protein>
    <submittedName>
        <fullName evidence="2">Uncharacterized protein</fullName>
    </submittedName>
</protein>